<dbReference type="Pfam" id="PF02517">
    <property type="entry name" value="Rce1-like"/>
    <property type="match status" value="1"/>
</dbReference>
<proteinExistence type="predicted"/>
<feature type="transmembrane region" description="Helical" evidence="2">
    <location>
        <begin position="70"/>
        <end position="92"/>
    </location>
</feature>
<dbReference type="InterPro" id="IPR003675">
    <property type="entry name" value="Rce1/LyrA-like_dom"/>
</dbReference>
<evidence type="ECO:0000313" key="4">
    <source>
        <dbReference type="EMBL" id="ACZ30645.1"/>
    </source>
</evidence>
<dbReference type="OrthoDB" id="193898at2"/>
<dbReference type="HOGENOM" id="CLU_051806_4_1_11"/>
<feature type="transmembrane region" description="Helical" evidence="2">
    <location>
        <begin position="160"/>
        <end position="180"/>
    </location>
</feature>
<name>D1BSF3_XYLCX</name>
<feature type="domain" description="CAAX prenyl protease 2/Lysostaphin resistance protein A-like" evidence="3">
    <location>
        <begin position="105"/>
        <end position="196"/>
    </location>
</feature>
<keyword evidence="2" id="KW-0472">Membrane</keyword>
<dbReference type="GO" id="GO:0080120">
    <property type="term" value="P:CAAX-box protein maturation"/>
    <property type="evidence" value="ECO:0007669"/>
    <property type="project" value="UniProtKB-ARBA"/>
</dbReference>
<feature type="transmembrane region" description="Helical" evidence="2">
    <location>
        <begin position="32"/>
        <end position="49"/>
    </location>
</feature>
<gene>
    <name evidence="4" type="ordered locus">Xcel_1621</name>
</gene>
<dbReference type="eggNOG" id="COG1266">
    <property type="taxonomic scope" value="Bacteria"/>
</dbReference>
<dbReference type="AlphaFoldDB" id="D1BSF3"/>
<accession>D1BSF3</accession>
<dbReference type="EMBL" id="CP001821">
    <property type="protein sequence ID" value="ACZ30645.1"/>
    <property type="molecule type" value="Genomic_DNA"/>
</dbReference>
<dbReference type="PANTHER" id="PTHR39430:SF1">
    <property type="entry name" value="PROTEASE"/>
    <property type="match status" value="1"/>
</dbReference>
<feature type="transmembrane region" description="Helical" evidence="2">
    <location>
        <begin position="104"/>
        <end position="123"/>
    </location>
</feature>
<reference evidence="4 5" key="2">
    <citation type="journal article" date="2010" name="Stand. Genomic Sci.">
        <title>Complete genome sequence of Xylanimonas cellulosilytica type strain (XIL07).</title>
        <authorList>
            <person name="Foster B."/>
            <person name="Pukall R."/>
            <person name="Abt B."/>
            <person name="Nolan M."/>
            <person name="Glavina Del Rio T."/>
            <person name="Chen F."/>
            <person name="Lucas S."/>
            <person name="Tice H."/>
            <person name="Pitluck S."/>
            <person name="Cheng J.-F."/>
            <person name="Chertkov O."/>
            <person name="Brettin T."/>
            <person name="Han C."/>
            <person name="Detter J.C."/>
            <person name="Bruce D."/>
            <person name="Goodwin L."/>
            <person name="Ivanova N."/>
            <person name="Mavromatis K."/>
            <person name="Pati A."/>
            <person name="Mikhailova N."/>
            <person name="Chen A."/>
            <person name="Palaniappan K."/>
            <person name="Land M."/>
            <person name="Hauser L."/>
            <person name="Chang Y.-J."/>
            <person name="Jeffries C.D."/>
            <person name="Chain P."/>
            <person name="Rohde M."/>
            <person name="Goeker M."/>
            <person name="Bristow J."/>
            <person name="Eisen J.A."/>
            <person name="Markowitz V."/>
            <person name="Hugenholtz P."/>
            <person name="Kyrpides N.C."/>
            <person name="Klenk H.-P."/>
            <person name="Lapidus A."/>
        </authorList>
    </citation>
    <scope>NUCLEOTIDE SEQUENCE [LARGE SCALE GENOMIC DNA]</scope>
    <source>
        <strain evidence="5">DSM 15894 / CECT 5975 / LMG 20990 / XIL07</strain>
    </source>
</reference>
<feature type="transmembrane region" description="Helical" evidence="2">
    <location>
        <begin position="235"/>
        <end position="254"/>
    </location>
</feature>
<reference evidence="5" key="1">
    <citation type="submission" date="2009-11" db="EMBL/GenBank/DDBJ databases">
        <title>The complete chromosome of Xylanimonas cellulosilytica DSM 15894.</title>
        <authorList>
            <consortium name="US DOE Joint Genome Institute (JGI-PGF)"/>
            <person name="Lucas S."/>
            <person name="Copeland A."/>
            <person name="Lapidus A."/>
            <person name="Glavina del Rio T."/>
            <person name="Dalin E."/>
            <person name="Tice H."/>
            <person name="Bruce D."/>
            <person name="Goodwin L."/>
            <person name="Pitluck S."/>
            <person name="Kyrpides N."/>
            <person name="Mavromatis K."/>
            <person name="Ivanova N."/>
            <person name="Mikhailova N."/>
            <person name="Foster B."/>
            <person name="Clum A."/>
            <person name="Brettin T."/>
            <person name="Detter J.C."/>
            <person name="Han C."/>
            <person name="Larimer F."/>
            <person name="Land M."/>
            <person name="Hauser L."/>
            <person name="Markowitz V."/>
            <person name="Cheng J.F."/>
            <person name="Hugenholtz P."/>
            <person name="Woyke T."/>
            <person name="Wu D."/>
            <person name="Gehrich-Schroeter G."/>
            <person name="Schneider S."/>
            <person name="Pukall S.R."/>
            <person name="Klenk H.P."/>
            <person name="Eisen J.A."/>
        </authorList>
    </citation>
    <scope>NUCLEOTIDE SEQUENCE [LARGE SCALE GENOMIC DNA]</scope>
    <source>
        <strain evidence="5">DSM 15894 / CECT 5975 / LMG 20990 / XIL07</strain>
    </source>
</reference>
<keyword evidence="5" id="KW-1185">Reference proteome</keyword>
<protein>
    <submittedName>
        <fullName evidence="4">Abortive infection protein</fullName>
    </submittedName>
</protein>
<dbReference type="KEGG" id="xce:Xcel_1621"/>
<feature type="region of interest" description="Disordered" evidence="1">
    <location>
        <begin position="262"/>
        <end position="281"/>
    </location>
</feature>
<evidence type="ECO:0000256" key="2">
    <source>
        <dbReference type="SAM" id="Phobius"/>
    </source>
</evidence>
<dbReference type="PANTHER" id="PTHR39430">
    <property type="entry name" value="MEMBRANE-ASSOCIATED PROTEASE-RELATED"/>
    <property type="match status" value="1"/>
</dbReference>
<evidence type="ECO:0000259" key="3">
    <source>
        <dbReference type="Pfam" id="PF02517"/>
    </source>
</evidence>
<dbReference type="STRING" id="446471.Xcel_1621"/>
<dbReference type="GO" id="GO:0004175">
    <property type="term" value="F:endopeptidase activity"/>
    <property type="evidence" value="ECO:0007669"/>
    <property type="project" value="UniProtKB-ARBA"/>
</dbReference>
<sequence length="281" mass="28398">MNLVKQLVVVVAASLVGNVAVSAVEGSWALSLVVGVLAAALALGAYAWVVRRVERRAPVEVGLTGAGRSLGRGLALGLLMFTTVIAIIAALGGYRVAGWGSVPVALTLLGSHAAVATTEELLFRGLVFRRLEERTGTAVALVASAVLFGAIHLVNPAATLWGAIAITVEAGLMLGAVYAATRTLWLPIGLHLGWNFAAAGIFGTEVSGGGLPQGLLRGVTSGPTALSGGAFGPEASVITVAAGLALTVVFLRLAHRRGRLVPRGGRRGPNAAAVEPATATL</sequence>
<feature type="transmembrane region" description="Helical" evidence="2">
    <location>
        <begin position="135"/>
        <end position="154"/>
    </location>
</feature>
<evidence type="ECO:0000313" key="5">
    <source>
        <dbReference type="Proteomes" id="UP000002255"/>
    </source>
</evidence>
<dbReference type="Proteomes" id="UP000002255">
    <property type="component" value="Chromosome"/>
</dbReference>
<keyword evidence="2" id="KW-1133">Transmembrane helix</keyword>
<dbReference type="RefSeq" id="WP_012878387.1">
    <property type="nucleotide sequence ID" value="NC_013530.1"/>
</dbReference>
<feature type="transmembrane region" description="Helical" evidence="2">
    <location>
        <begin position="192"/>
        <end position="215"/>
    </location>
</feature>
<organism evidence="4 5">
    <name type="scientific">Xylanimonas cellulosilytica (strain DSM 15894 / JCM 12276 / CECT 5975 / KCTC 9989 / LMG 20990 / NBRC 107835 / XIL07)</name>
    <dbReference type="NCBI Taxonomy" id="446471"/>
    <lineage>
        <taxon>Bacteria</taxon>
        <taxon>Bacillati</taxon>
        <taxon>Actinomycetota</taxon>
        <taxon>Actinomycetes</taxon>
        <taxon>Micrococcales</taxon>
        <taxon>Promicromonosporaceae</taxon>
        <taxon>Xylanimonas</taxon>
    </lineage>
</organism>
<keyword evidence="2" id="KW-0812">Transmembrane</keyword>
<evidence type="ECO:0000256" key="1">
    <source>
        <dbReference type="SAM" id="MobiDB-lite"/>
    </source>
</evidence>